<proteinExistence type="predicted"/>
<sequence length="124" mass="13602">MALSPFVTKWTWPGTLSISLAIHMHCSKYAASSWSLSYKVVCSSLMDGRARSQSTSGQQSRVARTSELMSGNATVTSLPNDQSGLESAACVRGIESLRMRHRKGATVVPNLDARRELAYVWLPR</sequence>
<dbReference type="AlphaFoldDB" id="A0A024UUI5"/>
<accession>A0A024UUI5</accession>
<evidence type="ECO:0000313" key="1">
    <source>
        <dbReference type="EMBL" id="ETW09582.1"/>
    </source>
</evidence>
<dbReference type="GeneID" id="20077179"/>
<dbReference type="EMBL" id="KI913952">
    <property type="protein sequence ID" value="ETW09582.1"/>
    <property type="molecule type" value="Genomic_DNA"/>
</dbReference>
<gene>
    <name evidence="1" type="ORF">H310_00129</name>
</gene>
<dbReference type="VEuPathDB" id="FungiDB:H310_00129"/>
<name>A0A024UUI5_9STRA</name>
<dbReference type="RefSeq" id="XP_008860993.1">
    <property type="nucleotide sequence ID" value="XM_008862771.1"/>
</dbReference>
<reference evidence="1" key="1">
    <citation type="submission" date="2013-12" db="EMBL/GenBank/DDBJ databases">
        <title>The Genome Sequence of Aphanomyces invadans NJM9701.</title>
        <authorList>
            <consortium name="The Broad Institute Genomics Platform"/>
            <person name="Russ C."/>
            <person name="Tyler B."/>
            <person name="van West P."/>
            <person name="Dieguez-Uribeondo J."/>
            <person name="Young S.K."/>
            <person name="Zeng Q."/>
            <person name="Gargeya S."/>
            <person name="Fitzgerald M."/>
            <person name="Abouelleil A."/>
            <person name="Alvarado L."/>
            <person name="Chapman S.B."/>
            <person name="Gainer-Dewar J."/>
            <person name="Goldberg J."/>
            <person name="Griggs A."/>
            <person name="Gujja S."/>
            <person name="Hansen M."/>
            <person name="Howarth C."/>
            <person name="Imamovic A."/>
            <person name="Ireland A."/>
            <person name="Larimer J."/>
            <person name="McCowan C."/>
            <person name="Murphy C."/>
            <person name="Pearson M."/>
            <person name="Poon T.W."/>
            <person name="Priest M."/>
            <person name="Roberts A."/>
            <person name="Saif S."/>
            <person name="Shea T."/>
            <person name="Sykes S."/>
            <person name="Wortman J."/>
            <person name="Nusbaum C."/>
            <person name="Birren B."/>
        </authorList>
    </citation>
    <scope>NUCLEOTIDE SEQUENCE [LARGE SCALE GENOMIC DNA]</scope>
    <source>
        <strain evidence="1">NJM9701</strain>
    </source>
</reference>
<protein>
    <submittedName>
        <fullName evidence="1">Uncharacterized protein</fullName>
    </submittedName>
</protein>
<organism evidence="1">
    <name type="scientific">Aphanomyces invadans</name>
    <dbReference type="NCBI Taxonomy" id="157072"/>
    <lineage>
        <taxon>Eukaryota</taxon>
        <taxon>Sar</taxon>
        <taxon>Stramenopiles</taxon>
        <taxon>Oomycota</taxon>
        <taxon>Saprolegniomycetes</taxon>
        <taxon>Saprolegniales</taxon>
        <taxon>Verrucalvaceae</taxon>
        <taxon>Aphanomyces</taxon>
    </lineage>
</organism>